<evidence type="ECO:0000256" key="17">
    <source>
        <dbReference type="HAMAP-Rule" id="MF_01283"/>
    </source>
</evidence>
<feature type="binding site" evidence="17">
    <location>
        <begin position="26"/>
        <end position="27"/>
    </location>
    <ligand>
        <name>D-ribulose 5-phosphate</name>
        <dbReference type="ChEBI" id="CHEBI:58121"/>
    </ligand>
</feature>
<evidence type="ECO:0000256" key="3">
    <source>
        <dbReference type="ARBA" id="ARBA00004853"/>
    </source>
</evidence>
<comment type="pathway">
    <text evidence="3 17">Cofactor biosynthesis; riboflavin biosynthesis; 5-amino-6-(D-ribitylamino)uracil from GTP: step 1/4.</text>
</comment>
<dbReference type="HAMAP" id="MF_00179">
    <property type="entry name" value="RibA"/>
    <property type="match status" value="1"/>
</dbReference>
<keyword evidence="15 17" id="KW-0511">Multifunctional enzyme</keyword>
<keyword evidence="6 17" id="KW-0686">Riboflavin biosynthesis</keyword>
<feature type="binding site" evidence="17">
    <location>
        <position position="255"/>
    </location>
    <ligand>
        <name>Zn(2+)</name>
        <dbReference type="ChEBI" id="CHEBI:29105"/>
        <note>catalytic</note>
    </ligand>
</feature>
<dbReference type="SUPFAM" id="SSF55821">
    <property type="entry name" value="YrdC/RibB"/>
    <property type="match status" value="1"/>
</dbReference>
<dbReference type="HAMAP" id="MF_00180">
    <property type="entry name" value="RibB"/>
    <property type="match status" value="1"/>
</dbReference>
<feature type="active site" description="Nucleophile; for GTP cyclohydrolase activity" evidence="17">
    <location>
        <position position="329"/>
    </location>
</feature>
<protein>
    <recommendedName>
        <fullName evidence="17">Riboflavin biosynthesis protein RibBA</fullName>
    </recommendedName>
    <domain>
        <recommendedName>
            <fullName evidence="17">3,4-dihydroxy-2-butanone 4-phosphate synthase</fullName>
            <shortName evidence="17">DHBP synthase</shortName>
            <ecNumber evidence="17">4.1.99.12</ecNumber>
        </recommendedName>
    </domain>
    <domain>
        <recommendedName>
            <fullName evidence="17">GTP cyclohydrolase-2</fullName>
            <ecNumber evidence="17">3.5.4.25</ecNumber>
        </recommendedName>
        <alternativeName>
            <fullName evidence="17">GTP cyclohydrolase II</fullName>
        </alternativeName>
    </domain>
</protein>
<evidence type="ECO:0000256" key="1">
    <source>
        <dbReference type="ARBA" id="ARBA00000141"/>
    </source>
</evidence>
<feature type="binding site" evidence="17">
    <location>
        <begin position="293"/>
        <end position="295"/>
    </location>
    <ligand>
        <name>GTP</name>
        <dbReference type="ChEBI" id="CHEBI:37565"/>
    </ligand>
</feature>
<feature type="binding site" evidence="17">
    <location>
        <position position="268"/>
    </location>
    <ligand>
        <name>Zn(2+)</name>
        <dbReference type="ChEBI" id="CHEBI:29105"/>
        <note>catalytic</note>
    </ligand>
</feature>
<feature type="binding site" evidence="17">
    <location>
        <position position="266"/>
    </location>
    <ligand>
        <name>Zn(2+)</name>
        <dbReference type="ChEBI" id="CHEBI:29105"/>
        <note>catalytic</note>
    </ligand>
</feature>
<organism evidence="19 20">
    <name type="scientific">Lentibacillus salinarum</name>
    <dbReference type="NCBI Taxonomy" id="446820"/>
    <lineage>
        <taxon>Bacteria</taxon>
        <taxon>Bacillati</taxon>
        <taxon>Bacillota</taxon>
        <taxon>Bacilli</taxon>
        <taxon>Bacillales</taxon>
        <taxon>Bacillaceae</taxon>
        <taxon>Lentibacillus</taxon>
    </lineage>
</organism>
<feature type="binding site" evidence="17">
    <location>
        <position position="315"/>
    </location>
    <ligand>
        <name>GTP</name>
        <dbReference type="ChEBI" id="CHEBI:37565"/>
    </ligand>
</feature>
<feature type="binding site" evidence="17">
    <location>
        <position position="350"/>
    </location>
    <ligand>
        <name>GTP</name>
        <dbReference type="ChEBI" id="CHEBI:37565"/>
    </ligand>
</feature>
<dbReference type="NCBIfam" id="NF006803">
    <property type="entry name" value="PRK09311.1"/>
    <property type="match status" value="1"/>
</dbReference>
<evidence type="ECO:0000256" key="4">
    <source>
        <dbReference type="ARBA" id="ARBA00004904"/>
    </source>
</evidence>
<evidence type="ECO:0000256" key="6">
    <source>
        <dbReference type="ARBA" id="ARBA00022619"/>
    </source>
</evidence>
<dbReference type="NCBIfam" id="TIGR00505">
    <property type="entry name" value="ribA"/>
    <property type="match status" value="1"/>
</dbReference>
<feature type="domain" description="GTP cyclohydrolase II" evidence="18">
    <location>
        <begin position="206"/>
        <end position="371"/>
    </location>
</feature>
<evidence type="ECO:0000256" key="2">
    <source>
        <dbReference type="ARBA" id="ARBA00002284"/>
    </source>
</evidence>
<dbReference type="EMBL" id="JBHTNH010000003">
    <property type="protein sequence ID" value="MFD1360771.1"/>
    <property type="molecule type" value="Genomic_DNA"/>
</dbReference>
<reference evidence="20" key="1">
    <citation type="journal article" date="2019" name="Int. J. Syst. Evol. Microbiol.">
        <title>The Global Catalogue of Microorganisms (GCM) 10K type strain sequencing project: providing services to taxonomists for standard genome sequencing and annotation.</title>
        <authorList>
            <consortium name="The Broad Institute Genomics Platform"/>
            <consortium name="The Broad Institute Genome Sequencing Center for Infectious Disease"/>
            <person name="Wu L."/>
            <person name="Ma J."/>
        </authorList>
    </citation>
    <scope>NUCLEOTIDE SEQUENCE [LARGE SCALE GENOMIC DNA]</scope>
    <source>
        <strain evidence="20">CCUG 54822</strain>
    </source>
</reference>
<keyword evidence="7 17" id="KW-0479">Metal-binding</keyword>
<evidence type="ECO:0000256" key="9">
    <source>
        <dbReference type="ARBA" id="ARBA00022801"/>
    </source>
</evidence>
<evidence type="ECO:0000256" key="16">
    <source>
        <dbReference type="ARBA" id="ARBA00049295"/>
    </source>
</evidence>
<dbReference type="Proteomes" id="UP001597178">
    <property type="component" value="Unassembled WGS sequence"/>
</dbReference>
<gene>
    <name evidence="17" type="primary">ribBA</name>
    <name evidence="19" type="ORF">ACFQ4A_03640</name>
</gene>
<dbReference type="NCBIfam" id="NF001591">
    <property type="entry name" value="PRK00393.1"/>
    <property type="match status" value="1"/>
</dbReference>
<feature type="active site" description="Proton acceptor; for GTP cyclohydrolase activity" evidence="17">
    <location>
        <position position="327"/>
    </location>
</feature>
<evidence type="ECO:0000256" key="8">
    <source>
        <dbReference type="ARBA" id="ARBA00022741"/>
    </source>
</evidence>
<dbReference type="Pfam" id="PF00926">
    <property type="entry name" value="DHBP_synthase"/>
    <property type="match status" value="1"/>
</dbReference>
<comment type="catalytic activity">
    <reaction evidence="1 17">
        <text>D-ribulose 5-phosphate = (2S)-2-hydroxy-3-oxobutyl phosphate + formate + H(+)</text>
        <dbReference type="Rhea" id="RHEA:18457"/>
        <dbReference type="ChEBI" id="CHEBI:15378"/>
        <dbReference type="ChEBI" id="CHEBI:15740"/>
        <dbReference type="ChEBI" id="CHEBI:58121"/>
        <dbReference type="ChEBI" id="CHEBI:58830"/>
        <dbReference type="EC" id="4.1.99.12"/>
    </reaction>
</comment>
<comment type="catalytic activity">
    <reaction evidence="16 17">
        <text>GTP + 4 H2O = 2,5-diamino-6-hydroxy-4-(5-phosphoribosylamino)-pyrimidine + formate + 2 phosphate + 3 H(+)</text>
        <dbReference type="Rhea" id="RHEA:23704"/>
        <dbReference type="ChEBI" id="CHEBI:15377"/>
        <dbReference type="ChEBI" id="CHEBI:15378"/>
        <dbReference type="ChEBI" id="CHEBI:15740"/>
        <dbReference type="ChEBI" id="CHEBI:37565"/>
        <dbReference type="ChEBI" id="CHEBI:43474"/>
        <dbReference type="ChEBI" id="CHEBI:58614"/>
        <dbReference type="EC" id="3.5.4.25"/>
    </reaction>
</comment>
<dbReference type="InterPro" id="IPR000422">
    <property type="entry name" value="DHBP_synthase_RibB"/>
</dbReference>
<evidence type="ECO:0000256" key="12">
    <source>
        <dbReference type="ARBA" id="ARBA00023134"/>
    </source>
</evidence>
<keyword evidence="10 17" id="KW-0862">Zinc</keyword>
<dbReference type="CDD" id="cd00641">
    <property type="entry name" value="GTP_cyclohydro2"/>
    <property type="match status" value="1"/>
</dbReference>
<dbReference type="PANTHER" id="PTHR21327">
    <property type="entry name" value="GTP CYCLOHYDROLASE II-RELATED"/>
    <property type="match status" value="1"/>
</dbReference>
<keyword evidence="9 17" id="KW-0378">Hydrolase</keyword>
<name>A0ABW3ZQX2_9BACI</name>
<keyword evidence="8 17" id="KW-0547">Nucleotide-binding</keyword>
<dbReference type="NCBIfam" id="TIGR00506">
    <property type="entry name" value="ribB"/>
    <property type="match status" value="1"/>
</dbReference>
<dbReference type="HAMAP" id="MF_01283">
    <property type="entry name" value="RibBA"/>
    <property type="match status" value="1"/>
</dbReference>
<feature type="binding site" evidence="17">
    <location>
        <position position="141"/>
    </location>
    <ligand>
        <name>Mg(2+)</name>
        <dbReference type="ChEBI" id="CHEBI:18420"/>
        <label>2</label>
    </ligand>
</feature>
<evidence type="ECO:0000256" key="5">
    <source>
        <dbReference type="ARBA" id="ARBA00005520"/>
    </source>
</evidence>
<dbReference type="RefSeq" id="WP_382397682.1">
    <property type="nucleotide sequence ID" value="NZ_JBHTNH010000003.1"/>
</dbReference>
<evidence type="ECO:0000313" key="20">
    <source>
        <dbReference type="Proteomes" id="UP001597178"/>
    </source>
</evidence>
<feature type="site" description="Essential for DHBP synthase activity" evidence="17">
    <location>
        <position position="124"/>
    </location>
</feature>
<dbReference type="Pfam" id="PF00925">
    <property type="entry name" value="GTP_cyclohydro2"/>
    <property type="match status" value="1"/>
</dbReference>
<evidence type="ECO:0000313" key="19">
    <source>
        <dbReference type="EMBL" id="MFD1360771.1"/>
    </source>
</evidence>
<feature type="binding site" evidence="17">
    <location>
        <position position="27"/>
    </location>
    <ligand>
        <name>Mg(2+)</name>
        <dbReference type="ChEBI" id="CHEBI:18420"/>
        <label>2</label>
    </ligand>
</feature>
<comment type="function">
    <text evidence="2 17">Catalyzes the conversion of D-ribulose 5-phosphate to formate and 3,4-dihydroxy-2-butanone 4-phosphate.</text>
</comment>
<feature type="binding site" evidence="17">
    <location>
        <position position="355"/>
    </location>
    <ligand>
        <name>GTP</name>
        <dbReference type="ChEBI" id="CHEBI:37565"/>
    </ligand>
</feature>
<feature type="site" description="Essential for DHBP synthase activity" evidence="17">
    <location>
        <position position="162"/>
    </location>
</feature>
<evidence type="ECO:0000256" key="7">
    <source>
        <dbReference type="ARBA" id="ARBA00022723"/>
    </source>
</evidence>
<dbReference type="Gene3D" id="3.90.870.10">
    <property type="entry name" value="DHBP synthase"/>
    <property type="match status" value="1"/>
</dbReference>
<dbReference type="InterPro" id="IPR017945">
    <property type="entry name" value="DHBP_synth_RibB-like_a/b_dom"/>
</dbReference>
<comment type="cofactor">
    <cofactor evidence="17">
        <name>Mg(2+)</name>
        <dbReference type="ChEBI" id="CHEBI:18420"/>
    </cofactor>
    <cofactor evidence="17">
        <name>Mn(2+)</name>
        <dbReference type="ChEBI" id="CHEBI:29035"/>
    </cofactor>
    <text evidence="17">Binds 2 divalent metal cations per subunit. Magnesium or manganese.</text>
</comment>
<sequence>MFHTIDEAINDLKTGKPVIVVDDEDRENEGDLVALSEKATPDVINFMITYGKGLVCTSITQDLAEKLKLPLMASQSSDPFGTAFTISIDHKDTTTGISAQERSQTIQSLADPDIKEEDFKQPGHVFPLVSKAGGVLTRQGHTEASVDLAKLSGAFPSGVICEVIKDDGTMARLPDLREMAETFDLKLISIADLIAYRKQHDVHVKRVVETTLPTEFGTFKVCGYTNDLDDKEHIALIKGDISGKESVLTRIHSECLTGDVFASYRCDCGPQLHEALKRINEAGSGVLVYMRQEGRGIGLINKLRAYQLQDAGLDTVEANEQLGFAPDMREYPISALILQDLGVQNIDLLTNNPQKLQGLQSYGIQIAARLPIESGERHENKRYLYTKYQKMGHLFSFHNTKGDESYGKNI</sequence>
<dbReference type="InterPro" id="IPR000926">
    <property type="entry name" value="RibA"/>
</dbReference>
<evidence type="ECO:0000256" key="10">
    <source>
        <dbReference type="ARBA" id="ARBA00022833"/>
    </source>
</evidence>
<feature type="binding site" evidence="17">
    <location>
        <position position="162"/>
    </location>
    <ligand>
        <name>D-ribulose 5-phosphate</name>
        <dbReference type="ChEBI" id="CHEBI:58121"/>
    </ligand>
</feature>
<evidence type="ECO:0000256" key="13">
    <source>
        <dbReference type="ARBA" id="ARBA00023211"/>
    </source>
</evidence>
<dbReference type="InterPro" id="IPR032677">
    <property type="entry name" value="GTP_cyclohydro_II"/>
</dbReference>
<dbReference type="EC" id="3.5.4.25" evidence="17"/>
<feature type="binding site" evidence="17">
    <location>
        <position position="31"/>
    </location>
    <ligand>
        <name>D-ribulose 5-phosphate</name>
        <dbReference type="ChEBI" id="CHEBI:58121"/>
    </ligand>
</feature>
<comment type="pathway">
    <text evidence="4 17">Cofactor biosynthesis; riboflavin biosynthesis; 2-hydroxy-3-oxobutyl phosphate from D-ribulose 5-phosphate: step 1/1.</text>
</comment>
<feature type="region of interest" description="GTP cyclohydrolase II" evidence="17">
    <location>
        <begin position="200"/>
        <end position="410"/>
    </location>
</feature>
<dbReference type="GO" id="GO:0008686">
    <property type="term" value="F:3,4-dihydroxy-2-butanone-4-phosphate synthase activity"/>
    <property type="evidence" value="ECO:0007669"/>
    <property type="project" value="UniProtKB-EC"/>
</dbReference>
<dbReference type="PIRSF" id="PIRSF001259">
    <property type="entry name" value="RibA"/>
    <property type="match status" value="1"/>
</dbReference>
<keyword evidence="11 17" id="KW-0460">Magnesium</keyword>
<dbReference type="GO" id="GO:0003935">
    <property type="term" value="F:GTP cyclohydrolase II activity"/>
    <property type="evidence" value="ECO:0007669"/>
    <property type="project" value="UniProtKB-EC"/>
</dbReference>
<comment type="similarity">
    <text evidence="17">In the C-terminal section; belongs to the GTP cyclohydrolase II family.</text>
</comment>
<dbReference type="InterPro" id="IPR036144">
    <property type="entry name" value="RibA-like_sf"/>
</dbReference>
<feature type="binding site" evidence="17">
    <location>
        <position position="271"/>
    </location>
    <ligand>
        <name>GTP</name>
        <dbReference type="ChEBI" id="CHEBI:37565"/>
    </ligand>
</feature>
<comment type="cofactor">
    <cofactor evidence="17">
        <name>Zn(2+)</name>
        <dbReference type="ChEBI" id="CHEBI:29105"/>
    </cofactor>
    <text evidence="17">Binds 1 zinc ion per subunit.</text>
</comment>
<dbReference type="PANTHER" id="PTHR21327:SF18">
    <property type="entry name" value="3,4-DIHYDROXY-2-BUTANONE 4-PHOSPHATE SYNTHASE"/>
    <property type="match status" value="1"/>
</dbReference>
<proteinExistence type="inferred from homology"/>
<evidence type="ECO:0000256" key="15">
    <source>
        <dbReference type="ARBA" id="ARBA00023268"/>
    </source>
</evidence>
<feature type="binding site" evidence="17">
    <location>
        <begin position="250"/>
        <end position="254"/>
    </location>
    <ligand>
        <name>GTP</name>
        <dbReference type="ChEBI" id="CHEBI:37565"/>
    </ligand>
</feature>
<keyword evidence="20" id="KW-1185">Reference proteome</keyword>
<keyword evidence="14 17" id="KW-0456">Lyase</keyword>
<dbReference type="InterPro" id="IPR016299">
    <property type="entry name" value="Riboflavin_synth_RibBA"/>
</dbReference>
<evidence type="ECO:0000259" key="18">
    <source>
        <dbReference type="Pfam" id="PF00925"/>
    </source>
</evidence>
<dbReference type="EC" id="4.1.99.12" evidence="17"/>
<keyword evidence="13 17" id="KW-0464">Manganese</keyword>
<feature type="binding site" evidence="17">
    <location>
        <begin position="138"/>
        <end position="142"/>
    </location>
    <ligand>
        <name>D-ribulose 5-phosphate</name>
        <dbReference type="ChEBI" id="CHEBI:58121"/>
    </ligand>
</feature>
<comment type="caution">
    <text evidence="19">The sequence shown here is derived from an EMBL/GenBank/DDBJ whole genome shotgun (WGS) entry which is preliminary data.</text>
</comment>
<dbReference type="SUPFAM" id="SSF142695">
    <property type="entry name" value="RibA-like"/>
    <property type="match status" value="1"/>
</dbReference>
<evidence type="ECO:0000256" key="11">
    <source>
        <dbReference type="ARBA" id="ARBA00022842"/>
    </source>
</evidence>
<accession>A0ABW3ZQX2</accession>
<keyword evidence="12 17" id="KW-0342">GTP-binding</keyword>
<feature type="region of interest" description="DHBP synthase" evidence="17">
    <location>
        <begin position="1"/>
        <end position="199"/>
    </location>
</feature>
<evidence type="ECO:0000256" key="14">
    <source>
        <dbReference type="ARBA" id="ARBA00023239"/>
    </source>
</evidence>
<comment type="similarity">
    <text evidence="5 17">In the N-terminal section; belongs to the DHBP synthase family.</text>
</comment>
<feature type="binding site" evidence="17">
    <location>
        <position position="27"/>
    </location>
    <ligand>
        <name>Mg(2+)</name>
        <dbReference type="ChEBI" id="CHEBI:18420"/>
        <label>1</label>
    </ligand>
</feature>
<comment type="function">
    <text evidence="17">Catalyzes the conversion of GTP to 2,5-diamino-6-ribosylamino-4(3H)-pyrimidinone 5'-phosphate (DARP), formate and pyrophosphate.</text>
</comment>
<dbReference type="Gene3D" id="3.40.50.10990">
    <property type="entry name" value="GTP cyclohydrolase II"/>
    <property type="match status" value="1"/>
</dbReference>